<keyword evidence="2" id="KW-1185">Reference proteome</keyword>
<sequence length="60" mass="7084">MHDPTRKGPKLTLKCQVQTCSYSSRYLTRCYSCSLKQNKRNHFECPESKFDKPYVGIMYS</sequence>
<protein>
    <submittedName>
        <fullName evidence="1">Uncharacterized protein</fullName>
    </submittedName>
</protein>
<dbReference type="Proteomes" id="UP000447434">
    <property type="component" value="Chromosome 7"/>
</dbReference>
<evidence type="ECO:0000313" key="2">
    <source>
        <dbReference type="Proteomes" id="UP000447434"/>
    </source>
</evidence>
<comment type="caution">
    <text evidence="1">The sequence shown here is derived from an EMBL/GenBank/DDBJ whole genome shotgun (WGS) entry which is preliminary data.</text>
</comment>
<accession>A0A6A4Q821</accession>
<reference evidence="2" key="1">
    <citation type="journal article" date="2020" name="Nat. Commun.">
        <title>Genome sequence of the cluster root forming white lupin.</title>
        <authorList>
            <person name="Hufnagel B."/>
            <person name="Marques A."/>
            <person name="Soriano A."/>
            <person name="Marques L."/>
            <person name="Divol F."/>
            <person name="Doumas P."/>
            <person name="Sallet E."/>
            <person name="Mancinotti D."/>
            <person name="Carrere S."/>
            <person name="Marande W."/>
            <person name="Arribat S."/>
            <person name="Keller J."/>
            <person name="Huneau C."/>
            <person name="Blein T."/>
            <person name="Aime D."/>
            <person name="Laguerre M."/>
            <person name="Taylor J."/>
            <person name="Schubert V."/>
            <person name="Nelson M."/>
            <person name="Geu-Flores F."/>
            <person name="Crespi M."/>
            <person name="Gallardo-Guerrero K."/>
            <person name="Delaux P.-M."/>
            <person name="Salse J."/>
            <person name="Berges H."/>
            <person name="Guyot R."/>
            <person name="Gouzy J."/>
            <person name="Peret B."/>
        </authorList>
    </citation>
    <scope>NUCLEOTIDE SEQUENCE [LARGE SCALE GENOMIC DNA]</scope>
    <source>
        <strain evidence="2">cv. Amiga</strain>
    </source>
</reference>
<name>A0A6A4Q821_LUPAL</name>
<dbReference type="AlphaFoldDB" id="A0A6A4Q821"/>
<proteinExistence type="predicted"/>
<organism evidence="1 2">
    <name type="scientific">Lupinus albus</name>
    <name type="common">White lupine</name>
    <name type="synonym">Lupinus termis</name>
    <dbReference type="NCBI Taxonomy" id="3870"/>
    <lineage>
        <taxon>Eukaryota</taxon>
        <taxon>Viridiplantae</taxon>
        <taxon>Streptophyta</taxon>
        <taxon>Embryophyta</taxon>
        <taxon>Tracheophyta</taxon>
        <taxon>Spermatophyta</taxon>
        <taxon>Magnoliopsida</taxon>
        <taxon>eudicotyledons</taxon>
        <taxon>Gunneridae</taxon>
        <taxon>Pentapetalae</taxon>
        <taxon>rosids</taxon>
        <taxon>fabids</taxon>
        <taxon>Fabales</taxon>
        <taxon>Fabaceae</taxon>
        <taxon>Papilionoideae</taxon>
        <taxon>50 kb inversion clade</taxon>
        <taxon>genistoids sensu lato</taxon>
        <taxon>core genistoids</taxon>
        <taxon>Genisteae</taxon>
        <taxon>Lupinus</taxon>
    </lineage>
</organism>
<gene>
    <name evidence="1" type="ORF">Lalb_Chr07g0182011</name>
</gene>
<dbReference type="EMBL" id="WOCE01000007">
    <property type="protein sequence ID" value="KAE9610001.1"/>
    <property type="molecule type" value="Genomic_DNA"/>
</dbReference>
<evidence type="ECO:0000313" key="1">
    <source>
        <dbReference type="EMBL" id="KAE9610001.1"/>
    </source>
</evidence>